<comment type="caution">
    <text evidence="10">The sequence shown here is derived from an EMBL/GenBank/DDBJ whole genome shotgun (WGS) entry which is preliminary data.</text>
</comment>
<gene>
    <name evidence="10" type="ORF">GCM10009804_70250</name>
</gene>
<dbReference type="Pfam" id="PF00082">
    <property type="entry name" value="Peptidase_S8"/>
    <property type="match status" value="1"/>
</dbReference>
<dbReference type="SUPFAM" id="SSF52743">
    <property type="entry name" value="Subtilisin-like"/>
    <property type="match status" value="1"/>
</dbReference>
<evidence type="ECO:0000256" key="5">
    <source>
        <dbReference type="PROSITE-ProRule" id="PRU01240"/>
    </source>
</evidence>
<dbReference type="InterPro" id="IPR036852">
    <property type="entry name" value="Peptidase_S8/S53_dom_sf"/>
</dbReference>
<feature type="region of interest" description="Disordered" evidence="7">
    <location>
        <begin position="29"/>
        <end position="51"/>
    </location>
</feature>
<dbReference type="InterPro" id="IPR023827">
    <property type="entry name" value="Peptidase_S8_Asp-AS"/>
</dbReference>
<feature type="chain" id="PRO_5047240171" evidence="8">
    <location>
        <begin position="30"/>
        <end position="1083"/>
    </location>
</feature>
<dbReference type="Gene3D" id="3.40.50.200">
    <property type="entry name" value="Peptidase S8/S53 domain"/>
    <property type="match status" value="1"/>
</dbReference>
<dbReference type="PRINTS" id="PR00723">
    <property type="entry name" value="SUBTILISIN"/>
</dbReference>
<feature type="active site" description="Charge relay system" evidence="5">
    <location>
        <position position="439"/>
    </location>
</feature>
<evidence type="ECO:0000256" key="4">
    <source>
        <dbReference type="ARBA" id="ARBA00022825"/>
    </source>
</evidence>
<feature type="active site" description="Charge relay system" evidence="5">
    <location>
        <position position="266"/>
    </location>
</feature>
<dbReference type="InterPro" id="IPR015500">
    <property type="entry name" value="Peptidase_S8_subtilisin-rel"/>
</dbReference>
<reference evidence="10 11" key="1">
    <citation type="journal article" date="2019" name="Int. J. Syst. Evol. Microbiol.">
        <title>The Global Catalogue of Microorganisms (GCM) 10K type strain sequencing project: providing services to taxonomists for standard genome sequencing and annotation.</title>
        <authorList>
            <consortium name="The Broad Institute Genomics Platform"/>
            <consortium name="The Broad Institute Genome Sequencing Center for Infectious Disease"/>
            <person name="Wu L."/>
            <person name="Ma J."/>
        </authorList>
    </citation>
    <scope>NUCLEOTIDE SEQUENCE [LARGE SCALE GENOMIC DNA]</scope>
    <source>
        <strain evidence="10 11">JCM 15572</strain>
    </source>
</reference>
<dbReference type="RefSeq" id="WP_344240757.1">
    <property type="nucleotide sequence ID" value="NZ_BAAAPH010000033.1"/>
</dbReference>
<dbReference type="PANTHER" id="PTHR43399">
    <property type="entry name" value="SUBTILISIN-RELATED"/>
    <property type="match status" value="1"/>
</dbReference>
<protein>
    <submittedName>
        <fullName evidence="10">S8 family serine peptidase</fullName>
    </submittedName>
</protein>
<evidence type="ECO:0000256" key="6">
    <source>
        <dbReference type="RuleBase" id="RU003355"/>
    </source>
</evidence>
<keyword evidence="11" id="KW-1185">Reference proteome</keyword>
<dbReference type="PANTHER" id="PTHR43399:SF4">
    <property type="entry name" value="CELL WALL-ASSOCIATED PROTEASE"/>
    <property type="match status" value="1"/>
</dbReference>
<dbReference type="InterPro" id="IPR022398">
    <property type="entry name" value="Peptidase_S8_His-AS"/>
</dbReference>
<dbReference type="EMBL" id="BAAAPH010000033">
    <property type="protein sequence ID" value="GAA1603796.1"/>
    <property type="molecule type" value="Genomic_DNA"/>
</dbReference>
<dbReference type="PROSITE" id="PS00137">
    <property type="entry name" value="SUBTILASE_HIS"/>
    <property type="match status" value="1"/>
</dbReference>
<dbReference type="PROSITE" id="PS51892">
    <property type="entry name" value="SUBTILASE"/>
    <property type="match status" value="1"/>
</dbReference>
<dbReference type="PROSITE" id="PS00136">
    <property type="entry name" value="SUBTILASE_ASP"/>
    <property type="match status" value="1"/>
</dbReference>
<keyword evidence="2 5" id="KW-0645">Protease</keyword>
<evidence type="ECO:0000313" key="11">
    <source>
        <dbReference type="Proteomes" id="UP001501705"/>
    </source>
</evidence>
<dbReference type="InterPro" id="IPR023828">
    <property type="entry name" value="Peptidase_S8_Ser-AS"/>
</dbReference>
<comment type="similarity">
    <text evidence="1 5 6">Belongs to the peptidase S8 family.</text>
</comment>
<proteinExistence type="inferred from homology"/>
<keyword evidence="4 5" id="KW-0720">Serine protease</keyword>
<dbReference type="PROSITE" id="PS51257">
    <property type="entry name" value="PROKAR_LIPOPROTEIN"/>
    <property type="match status" value="1"/>
</dbReference>
<accession>A0ABN2EEF4</accession>
<dbReference type="InterPro" id="IPR013783">
    <property type="entry name" value="Ig-like_fold"/>
</dbReference>
<evidence type="ECO:0000256" key="7">
    <source>
        <dbReference type="SAM" id="MobiDB-lite"/>
    </source>
</evidence>
<name>A0ABN2EEF4_9ACTN</name>
<dbReference type="InterPro" id="IPR000209">
    <property type="entry name" value="Peptidase_S8/S53_dom"/>
</dbReference>
<evidence type="ECO:0000256" key="2">
    <source>
        <dbReference type="ARBA" id="ARBA00022670"/>
    </source>
</evidence>
<dbReference type="Proteomes" id="UP001501705">
    <property type="component" value="Unassembled WGS sequence"/>
</dbReference>
<feature type="signal peptide" evidence="8">
    <location>
        <begin position="1"/>
        <end position="29"/>
    </location>
</feature>
<evidence type="ECO:0000256" key="1">
    <source>
        <dbReference type="ARBA" id="ARBA00011073"/>
    </source>
</evidence>
<dbReference type="PROSITE" id="PS00138">
    <property type="entry name" value="SUBTILASE_SER"/>
    <property type="match status" value="1"/>
</dbReference>
<feature type="active site" description="Charge relay system" evidence="5">
    <location>
        <position position="233"/>
    </location>
</feature>
<keyword evidence="8" id="KW-0732">Signal</keyword>
<sequence length="1083" mass="113095">MRKGRSRPVVAVVATLVAGGCLLGGAAAANGSQANGSEPSAEPPAAGTVAGNKVASGKVSGDVTLVTGDRVSLRGDQPAKIRPAKGREKVTFIERKEVNGDLTVVPMDAEAAVRSGELDPRLFNVTQLIKHRYDDRSRSDIPLIVSGPVALRSGSSKSVSLPSIGGTAIRIGKNAPYWTGARTALRTKSKSKQWIRLDGPVRAFLDKSVPQIGAPEAWKNGFTGKGIEVAVLDTGIDTTHPDLKDAVAAAKDFTDSKSGTIDKFGHGTHVASIVTGENPVYRGVAPDAKLLNGKVLDDDGYGSEAGIIAGMEWAAKAGAEVVNMSLGSDWPDAGTDVMSQAVNRLTSETGALFVVAAGNSGGTPGSPAAADSALTVGAVDHNENLADFSSRGPRYLDNAIKPDITAPGVDIVAAKAKDSVLAGQAPNVGKDHLQLSGTSMAAPHVAGAAAILAQQHKDWKAGELKAGLMGTAKPNPKLSVFEQGSGRVDVAAVTKSTVRASVGSISNGIVRWPHQDDKPISREVTYSNFGTAPVTLDLAAQVNDADGKPAPAGMFTVSPATLTIPAGGKATATVTTNTAVEGTDGIYSGVITAGALRTPIAVDREVESYDVKVNFVGFDGKPTTDYGYRFVSIKDPVAVFPDKDGVSTTTARLVKGQHYFEAYVNDEALAKSSYAAEPAFTVDGPRELTVDARAGVPAGFQVDKPDAVSSTAVFGMARDTVWGGDESTGVTYVTNTFDGSYIIPSRTSVAPDEFRFLKGAELAAPANSTYQYHLAKDDLGRVPDKLVSRVRDSSLARVKAEHVGSKPGTYGIREGVTRALPFTLDELYTPGKDWYPSFVETEKPDDIRGFQMQVTAAPVTYKLGRTTARWGFPVFGPALPSYGRSYSSAGRIGDEMHFEIPLHTDARPGGTGYAVTEGTTVLSKDGKEIATETYPGYLESAKVPAGAGTYQLHTVGTRTNPLSSRIVADWTFHSDTVTGEKPAPLPLLAVRFAPPAKTSAKIPTLLPITVDHNTGKRGQVDSLAVSHDGGATWQPVKVYSAGGKTLALIKHPAGATSVSLKATASDADGNKVDQTIVNAFLLK</sequence>
<organism evidence="10 11">
    <name type="scientific">Kribbella hippodromi</name>
    <dbReference type="NCBI Taxonomy" id="434347"/>
    <lineage>
        <taxon>Bacteria</taxon>
        <taxon>Bacillati</taxon>
        <taxon>Actinomycetota</taxon>
        <taxon>Actinomycetes</taxon>
        <taxon>Propionibacteriales</taxon>
        <taxon>Kribbellaceae</taxon>
        <taxon>Kribbella</taxon>
    </lineage>
</organism>
<evidence type="ECO:0000259" key="9">
    <source>
        <dbReference type="Pfam" id="PF00082"/>
    </source>
</evidence>
<keyword evidence="3 5" id="KW-0378">Hydrolase</keyword>
<evidence type="ECO:0000256" key="3">
    <source>
        <dbReference type="ARBA" id="ARBA00022801"/>
    </source>
</evidence>
<evidence type="ECO:0000313" key="10">
    <source>
        <dbReference type="EMBL" id="GAA1603796.1"/>
    </source>
</evidence>
<dbReference type="Gene3D" id="2.60.40.10">
    <property type="entry name" value="Immunoglobulins"/>
    <property type="match status" value="1"/>
</dbReference>
<dbReference type="InterPro" id="IPR051048">
    <property type="entry name" value="Peptidase_S8/S53_subtilisin"/>
</dbReference>
<feature type="domain" description="Peptidase S8/S53" evidence="9">
    <location>
        <begin position="224"/>
        <end position="486"/>
    </location>
</feature>
<evidence type="ECO:0000256" key="8">
    <source>
        <dbReference type="SAM" id="SignalP"/>
    </source>
</evidence>